<dbReference type="InterPro" id="IPR000780">
    <property type="entry name" value="CheR_MeTrfase"/>
</dbReference>
<feature type="domain" description="CheR-type methyltransferase" evidence="6">
    <location>
        <begin position="1"/>
        <end position="271"/>
    </location>
</feature>
<evidence type="ECO:0000313" key="7">
    <source>
        <dbReference type="EMBL" id="GEO34506.1"/>
    </source>
</evidence>
<gene>
    <name evidence="7" type="primary">cheR1</name>
    <name evidence="7" type="ORF">CAE01nite_22310</name>
</gene>
<evidence type="ECO:0000256" key="3">
    <source>
        <dbReference type="ARBA" id="ARBA00022603"/>
    </source>
</evidence>
<dbReference type="SUPFAM" id="SSF53335">
    <property type="entry name" value="S-adenosyl-L-methionine-dependent methyltransferases"/>
    <property type="match status" value="1"/>
</dbReference>
<comment type="catalytic activity">
    <reaction evidence="1">
        <text>L-glutamyl-[protein] + S-adenosyl-L-methionine = [protein]-L-glutamate 5-O-methyl ester + S-adenosyl-L-homocysteine</text>
        <dbReference type="Rhea" id="RHEA:24452"/>
        <dbReference type="Rhea" id="RHEA-COMP:10208"/>
        <dbReference type="Rhea" id="RHEA-COMP:10311"/>
        <dbReference type="ChEBI" id="CHEBI:29973"/>
        <dbReference type="ChEBI" id="CHEBI:57856"/>
        <dbReference type="ChEBI" id="CHEBI:59789"/>
        <dbReference type="ChEBI" id="CHEBI:82795"/>
        <dbReference type="EC" id="2.1.1.80"/>
    </reaction>
</comment>
<evidence type="ECO:0000256" key="1">
    <source>
        <dbReference type="ARBA" id="ARBA00001541"/>
    </source>
</evidence>
<dbReference type="Proteomes" id="UP000321181">
    <property type="component" value="Unassembled WGS sequence"/>
</dbReference>
<dbReference type="PRINTS" id="PR00996">
    <property type="entry name" value="CHERMTFRASE"/>
</dbReference>
<dbReference type="EC" id="2.1.1.80" evidence="2"/>
<protein>
    <recommendedName>
        <fullName evidence="2">protein-glutamate O-methyltransferase</fullName>
        <ecNumber evidence="2">2.1.1.80</ecNumber>
    </recommendedName>
</protein>
<dbReference type="PANTHER" id="PTHR24422:SF21">
    <property type="entry name" value="CHEMOTAXIS PROTEIN METHYLTRANSFERASE 1"/>
    <property type="match status" value="1"/>
</dbReference>
<dbReference type="PANTHER" id="PTHR24422">
    <property type="entry name" value="CHEMOTAXIS PROTEIN METHYLTRANSFERASE"/>
    <property type="match status" value="1"/>
</dbReference>
<reference evidence="7 8" key="1">
    <citation type="submission" date="2019-07" db="EMBL/GenBank/DDBJ databases">
        <title>Whole genome shotgun sequence of Cellulomonas aerilata NBRC 106308.</title>
        <authorList>
            <person name="Hosoyama A."/>
            <person name="Uohara A."/>
            <person name="Ohji S."/>
            <person name="Ichikawa N."/>
        </authorList>
    </citation>
    <scope>NUCLEOTIDE SEQUENCE [LARGE SCALE GENOMIC DNA]</scope>
    <source>
        <strain evidence="7 8">NBRC 106308</strain>
    </source>
</reference>
<evidence type="ECO:0000256" key="4">
    <source>
        <dbReference type="ARBA" id="ARBA00022679"/>
    </source>
</evidence>
<dbReference type="InterPro" id="IPR022641">
    <property type="entry name" value="CheR_N"/>
</dbReference>
<dbReference type="Gene3D" id="3.40.50.150">
    <property type="entry name" value="Vaccinia Virus protein VP39"/>
    <property type="match status" value="1"/>
</dbReference>
<dbReference type="OrthoDB" id="9816309at2"/>
<dbReference type="EMBL" id="BJYY01000014">
    <property type="protein sequence ID" value="GEO34506.1"/>
    <property type="molecule type" value="Genomic_DNA"/>
</dbReference>
<dbReference type="PROSITE" id="PS50123">
    <property type="entry name" value="CHER"/>
    <property type="match status" value="1"/>
</dbReference>
<organism evidence="7 8">
    <name type="scientific">Cellulomonas aerilata</name>
    <dbReference type="NCBI Taxonomy" id="515326"/>
    <lineage>
        <taxon>Bacteria</taxon>
        <taxon>Bacillati</taxon>
        <taxon>Actinomycetota</taxon>
        <taxon>Actinomycetes</taxon>
        <taxon>Micrococcales</taxon>
        <taxon>Cellulomonadaceae</taxon>
        <taxon>Cellulomonas</taxon>
    </lineage>
</organism>
<dbReference type="GO" id="GO:0008983">
    <property type="term" value="F:protein-glutamate O-methyltransferase activity"/>
    <property type="evidence" value="ECO:0007669"/>
    <property type="project" value="UniProtKB-EC"/>
</dbReference>
<accession>A0A512DDF6</accession>
<keyword evidence="5" id="KW-0949">S-adenosyl-L-methionine</keyword>
<evidence type="ECO:0000313" key="8">
    <source>
        <dbReference type="Proteomes" id="UP000321181"/>
    </source>
</evidence>
<dbReference type="CDD" id="cd02440">
    <property type="entry name" value="AdoMet_MTases"/>
    <property type="match status" value="1"/>
</dbReference>
<keyword evidence="3 7" id="KW-0489">Methyltransferase</keyword>
<dbReference type="InterPro" id="IPR036804">
    <property type="entry name" value="CheR_N_sf"/>
</dbReference>
<evidence type="ECO:0000256" key="5">
    <source>
        <dbReference type="ARBA" id="ARBA00022691"/>
    </source>
</evidence>
<proteinExistence type="predicted"/>
<sequence length="274" mass="30496">MTLAPDTFSFVADLVRQRSAIQLESGKEYLVESRLLPLARDAKLPTVDAYVRGLRSVPRQHEYDRVVEALTTNETSWFRDITPFKALTEHVVPELLAARPGTSSLRIWSAACSTGQEAYSVAMTLLDSAPQLRVQITATDLSEEVLARGRVGRYSQLEVNRGLPAPMLVKHFTRAGTEWEISQRLRSAVTFSKNNLLHAPPAGGPFDIVFLRNVLIYFDLATKRDVLRRAQSVVRPGGYLFLGAAETTIGIDDGWERIPVGRSSVYRLTARRAA</sequence>
<comment type="caution">
    <text evidence="7">The sequence shown here is derived from an EMBL/GenBank/DDBJ whole genome shotgun (WGS) entry which is preliminary data.</text>
</comment>
<dbReference type="Pfam" id="PF03705">
    <property type="entry name" value="CheR_N"/>
    <property type="match status" value="1"/>
</dbReference>
<dbReference type="GO" id="GO:0032259">
    <property type="term" value="P:methylation"/>
    <property type="evidence" value="ECO:0007669"/>
    <property type="project" value="UniProtKB-KW"/>
</dbReference>
<dbReference type="InterPro" id="IPR050903">
    <property type="entry name" value="Bact_Chemotaxis_MeTrfase"/>
</dbReference>
<name>A0A512DDF6_9CELL</name>
<keyword evidence="4 7" id="KW-0808">Transferase</keyword>
<evidence type="ECO:0000256" key="2">
    <source>
        <dbReference type="ARBA" id="ARBA00012534"/>
    </source>
</evidence>
<dbReference type="AlphaFoldDB" id="A0A512DDF6"/>
<dbReference type="InterPro" id="IPR022642">
    <property type="entry name" value="CheR_C"/>
</dbReference>
<dbReference type="SUPFAM" id="SSF47757">
    <property type="entry name" value="Chemotaxis receptor methyltransferase CheR, N-terminal domain"/>
    <property type="match status" value="1"/>
</dbReference>
<dbReference type="InterPro" id="IPR029063">
    <property type="entry name" value="SAM-dependent_MTases_sf"/>
</dbReference>
<evidence type="ECO:0000259" key="6">
    <source>
        <dbReference type="PROSITE" id="PS50123"/>
    </source>
</evidence>
<dbReference type="Gene3D" id="1.10.155.10">
    <property type="entry name" value="Chemotaxis receptor methyltransferase CheR, N-terminal domain"/>
    <property type="match status" value="1"/>
</dbReference>
<keyword evidence="8" id="KW-1185">Reference proteome</keyword>
<dbReference type="Pfam" id="PF01739">
    <property type="entry name" value="CheR"/>
    <property type="match status" value="1"/>
</dbReference>
<dbReference type="SMART" id="SM00138">
    <property type="entry name" value="MeTrc"/>
    <property type="match status" value="1"/>
</dbReference>
<dbReference type="RefSeq" id="WP_146904253.1">
    <property type="nucleotide sequence ID" value="NZ_BAAARM010000004.1"/>
</dbReference>